<dbReference type="Proteomes" id="UP000222862">
    <property type="component" value="Unassembled WGS sequence"/>
</dbReference>
<evidence type="ECO:0000313" key="3">
    <source>
        <dbReference type="Proteomes" id="UP000222862"/>
    </source>
</evidence>
<name>A0A2B7YHA0_FUSNP</name>
<dbReference type="STRING" id="76857.RO02_07810"/>
<sequence length="194" mass="21309">MNRKFICSAFIYLKLVGVNFGYTKSSSKTNSHNESAVITTIRGKDKNSSITYNNVKNIEYVGTQAQNTKFIYNNVNNITKKAVELNNSYSSDSKSSGVSAGVNVGYGRKVLTDNASVSVSSSKSNMNSNGTSYQNGLFVNVDEEHNNTKNMTLLIGKIEGRQKVVPDGSEKGLESLGRPTNNYFKNQYSKNDKP</sequence>
<dbReference type="AlphaFoldDB" id="A0A2B7YHA0"/>
<reference evidence="2 3" key="1">
    <citation type="submission" date="2017-06" db="EMBL/GenBank/DDBJ databases">
        <title>Genome sequencing of Fusobacterium nucleatum subsp. polymorphum KCOM 1232 (=ChDC F37).</title>
        <authorList>
            <person name="Kook J.-K."/>
            <person name="Park S.-N."/>
            <person name="Lim Y.K."/>
            <person name="Roh H."/>
        </authorList>
    </citation>
    <scope>NUCLEOTIDE SEQUENCE [LARGE SCALE GENOMIC DNA]</scope>
    <source>
        <strain evidence="3">KCOM 1232 ( ChDC F37)</strain>
    </source>
</reference>
<dbReference type="GO" id="GO:0003824">
    <property type="term" value="F:catalytic activity"/>
    <property type="evidence" value="ECO:0007669"/>
    <property type="project" value="UniProtKB-ARBA"/>
</dbReference>
<evidence type="ECO:0000313" key="2">
    <source>
        <dbReference type="EMBL" id="PGH20449.1"/>
    </source>
</evidence>
<proteinExistence type="predicted"/>
<dbReference type="InterPro" id="IPR025157">
    <property type="entry name" value="Hemagglutinin_rpt"/>
</dbReference>
<evidence type="ECO:0008006" key="4">
    <source>
        <dbReference type="Google" id="ProtNLM"/>
    </source>
</evidence>
<accession>A0A2B7YHA0</accession>
<comment type="caution">
    <text evidence="2">The sequence shown here is derived from an EMBL/GenBank/DDBJ whole genome shotgun (WGS) entry which is preliminary data.</text>
</comment>
<organism evidence="2 3">
    <name type="scientific">Fusobacterium nucleatum subsp. polymorphum</name>
    <name type="common">Fusobacterium polymorphum</name>
    <dbReference type="NCBI Taxonomy" id="76857"/>
    <lineage>
        <taxon>Bacteria</taxon>
        <taxon>Fusobacteriati</taxon>
        <taxon>Fusobacteriota</taxon>
        <taxon>Fusobacteriia</taxon>
        <taxon>Fusobacteriales</taxon>
        <taxon>Fusobacteriaceae</taxon>
        <taxon>Fusobacterium</taxon>
    </lineage>
</organism>
<dbReference type="Pfam" id="PF13332">
    <property type="entry name" value="Fil_haemagg_2"/>
    <property type="match status" value="1"/>
</dbReference>
<evidence type="ECO:0000256" key="1">
    <source>
        <dbReference type="SAM" id="MobiDB-lite"/>
    </source>
</evidence>
<feature type="compositionally biased region" description="Polar residues" evidence="1">
    <location>
        <begin position="178"/>
        <end position="194"/>
    </location>
</feature>
<dbReference type="EMBL" id="NJGI01000005">
    <property type="protein sequence ID" value="PGH20449.1"/>
    <property type="molecule type" value="Genomic_DNA"/>
</dbReference>
<gene>
    <name evidence="2" type="ORF">RN96_09600</name>
</gene>
<feature type="region of interest" description="Disordered" evidence="1">
    <location>
        <begin position="165"/>
        <end position="194"/>
    </location>
</feature>
<protein>
    <recommendedName>
        <fullName evidence="4">Hemolysin</fullName>
    </recommendedName>
</protein>